<dbReference type="EMBL" id="JAKEKT020000008">
    <property type="protein sequence ID" value="KAL1648763.1"/>
    <property type="molecule type" value="Genomic_DNA"/>
</dbReference>
<dbReference type="PANTHER" id="PTHR38797:SF4">
    <property type="entry name" value="NUCLEAR PORE COMPLEX PROTEIN NUP85"/>
    <property type="match status" value="1"/>
</dbReference>
<proteinExistence type="predicted"/>
<organism evidence="1 2">
    <name type="scientific">Diplodia intermedia</name>
    <dbReference type="NCBI Taxonomy" id="856260"/>
    <lineage>
        <taxon>Eukaryota</taxon>
        <taxon>Fungi</taxon>
        <taxon>Dikarya</taxon>
        <taxon>Ascomycota</taxon>
        <taxon>Pezizomycotina</taxon>
        <taxon>Dothideomycetes</taxon>
        <taxon>Dothideomycetes incertae sedis</taxon>
        <taxon>Botryosphaeriales</taxon>
        <taxon>Botryosphaeriaceae</taxon>
        <taxon>Diplodia</taxon>
    </lineage>
</organism>
<name>A0ABR3U093_9PEZI</name>
<keyword evidence="2" id="KW-1185">Reference proteome</keyword>
<accession>A0ABR3U093</accession>
<evidence type="ECO:0000313" key="1">
    <source>
        <dbReference type="EMBL" id="KAL1648763.1"/>
    </source>
</evidence>
<reference evidence="1 2" key="1">
    <citation type="journal article" date="2023" name="Plant Dis.">
        <title>First Report of Diplodia intermedia Causing Canker and Dieback Diseases on Apple Trees in Canada.</title>
        <authorList>
            <person name="Ellouze W."/>
            <person name="Ilyukhin E."/>
            <person name="Sulman M."/>
            <person name="Ali S."/>
        </authorList>
    </citation>
    <scope>NUCLEOTIDE SEQUENCE [LARGE SCALE GENOMIC DNA]</scope>
    <source>
        <strain evidence="1 2">M45-28</strain>
    </source>
</reference>
<dbReference type="Proteomes" id="UP001521184">
    <property type="component" value="Unassembled WGS sequence"/>
</dbReference>
<dbReference type="Pfam" id="PF12311">
    <property type="entry name" value="DUF3632"/>
    <property type="match status" value="1"/>
</dbReference>
<dbReference type="InterPro" id="IPR022085">
    <property type="entry name" value="OpdG"/>
</dbReference>
<evidence type="ECO:0000313" key="2">
    <source>
        <dbReference type="Proteomes" id="UP001521184"/>
    </source>
</evidence>
<dbReference type="PANTHER" id="PTHR38797">
    <property type="entry name" value="NUCLEAR PORE COMPLEX PROTEIN NUP85-RELATED"/>
    <property type="match status" value="1"/>
</dbReference>
<gene>
    <name evidence="1" type="ORF">SLS58_001942</name>
</gene>
<sequence length="158" mass="18236">MNNTTGMRMREAWDLEQPESTMGPYPSVEETHEARDRWTALNAFAAHLVKYGNEIERLHRYRLYALCTIKDALEYGFKSRYGKTFWLHIPAAAKWVEILRSEMRYWVDDYDNAPKAGGGTVWDADERGYGFSAERWAFGGSNSAAFPLTRGLTRRRSA</sequence>
<dbReference type="InterPro" id="IPR053204">
    <property type="entry name" value="Oxopyrrolidines_Biosynth-assoc"/>
</dbReference>
<protein>
    <submittedName>
        <fullName evidence="1">Uncharacterized protein</fullName>
    </submittedName>
</protein>
<comment type="caution">
    <text evidence="1">The sequence shown here is derived from an EMBL/GenBank/DDBJ whole genome shotgun (WGS) entry which is preliminary data.</text>
</comment>